<name>A0A381NHF1_9ZZZZ</name>
<evidence type="ECO:0000313" key="3">
    <source>
        <dbReference type="EMBL" id="SUZ53524.1"/>
    </source>
</evidence>
<dbReference type="SUPFAM" id="SSF54506">
    <property type="entry name" value="Diaminopimelate epimerase-like"/>
    <property type="match status" value="2"/>
</dbReference>
<dbReference type="PANTHER" id="PTHR31689:SF0">
    <property type="entry name" value="DIAMINOPIMELATE EPIMERASE"/>
    <property type="match status" value="1"/>
</dbReference>
<reference evidence="3" key="1">
    <citation type="submission" date="2018-05" db="EMBL/GenBank/DDBJ databases">
        <authorList>
            <person name="Lanie J.A."/>
            <person name="Ng W.-L."/>
            <person name="Kazmierczak K.M."/>
            <person name="Andrzejewski T.M."/>
            <person name="Davidsen T.M."/>
            <person name="Wayne K.J."/>
            <person name="Tettelin H."/>
            <person name="Glass J.I."/>
            <person name="Rusch D."/>
            <person name="Podicherti R."/>
            <person name="Tsui H.-C.T."/>
            <person name="Winkler M.E."/>
        </authorList>
    </citation>
    <scope>NUCLEOTIDE SEQUENCE</scope>
</reference>
<evidence type="ECO:0000256" key="2">
    <source>
        <dbReference type="ARBA" id="ARBA00023235"/>
    </source>
</evidence>
<protein>
    <recommendedName>
        <fullName evidence="4">Diaminopimelate epimerase</fullName>
    </recommendedName>
</protein>
<dbReference type="Gene3D" id="3.10.310.10">
    <property type="entry name" value="Diaminopimelate Epimerase, Chain A, domain 1"/>
    <property type="match status" value="2"/>
</dbReference>
<dbReference type="NCBIfam" id="TIGR00652">
    <property type="entry name" value="DapF"/>
    <property type="match status" value="1"/>
</dbReference>
<dbReference type="AlphaFoldDB" id="A0A381NHF1"/>
<keyword evidence="2" id="KW-0413">Isomerase</keyword>
<gene>
    <name evidence="3" type="ORF">METZ01_LOCUS6378</name>
</gene>
<dbReference type="PANTHER" id="PTHR31689">
    <property type="entry name" value="DIAMINOPIMELATE EPIMERASE, CHLOROPLASTIC"/>
    <property type="match status" value="1"/>
</dbReference>
<dbReference type="HAMAP" id="MF_00197">
    <property type="entry name" value="DAP_epimerase"/>
    <property type="match status" value="1"/>
</dbReference>
<proteinExistence type="inferred from homology"/>
<dbReference type="EMBL" id="UINC01000333">
    <property type="protein sequence ID" value="SUZ53524.1"/>
    <property type="molecule type" value="Genomic_DNA"/>
</dbReference>
<comment type="similarity">
    <text evidence="1">Belongs to the diaminopimelate epimerase family.</text>
</comment>
<evidence type="ECO:0008006" key="4">
    <source>
        <dbReference type="Google" id="ProtNLM"/>
    </source>
</evidence>
<dbReference type="GO" id="GO:0009089">
    <property type="term" value="P:lysine biosynthetic process via diaminopimelate"/>
    <property type="evidence" value="ECO:0007669"/>
    <property type="project" value="InterPro"/>
</dbReference>
<dbReference type="Pfam" id="PF01678">
    <property type="entry name" value="DAP_epimerase"/>
    <property type="match status" value="2"/>
</dbReference>
<dbReference type="GO" id="GO:0005829">
    <property type="term" value="C:cytosol"/>
    <property type="evidence" value="ECO:0007669"/>
    <property type="project" value="TreeGrafter"/>
</dbReference>
<accession>A0A381NHF1</accession>
<sequence>MTQWGPRPMLSKAFYKAHSLGNDYLIFKEGSEWIATPDKILEICNRNHGVGADGIVVLLGELQGNLPQLRMFNPDGSEFERSGNGLRILAAYLYQEDRVSDAPFEVTVGGDLVSMTVHDVQDGIYDISAEMGQAKVGPDSVGLNSSSLDGSGRILGPNGSRLHAIPVSVGNPHLVVFVSEVSNTLLESLGPFLATHSDLSNGANVQLVGPLSGNRFEAAIWERGVGPTSASGTSACAVAVAAVWSGRINPGAIMVDTIGGSLEVHVNAELEVVLRGPVTEVCTGTLT</sequence>
<dbReference type="GO" id="GO:0008837">
    <property type="term" value="F:diaminopimelate epimerase activity"/>
    <property type="evidence" value="ECO:0007669"/>
    <property type="project" value="InterPro"/>
</dbReference>
<evidence type="ECO:0000256" key="1">
    <source>
        <dbReference type="ARBA" id="ARBA00010219"/>
    </source>
</evidence>
<dbReference type="InterPro" id="IPR001653">
    <property type="entry name" value="DAP_epimerase_DapF"/>
</dbReference>
<organism evidence="3">
    <name type="scientific">marine metagenome</name>
    <dbReference type="NCBI Taxonomy" id="408172"/>
    <lineage>
        <taxon>unclassified sequences</taxon>
        <taxon>metagenomes</taxon>
        <taxon>ecological metagenomes</taxon>
    </lineage>
</organism>